<sequence>MVTRKTRGRLEGATGPSNEGNARRTASARWSTLAMVLVAALAFGTLPASPAAATANPFGLAVQNGGLTTISTYTDVVSFEVQLSLPSGTAVKAGAVTRLVLDRSLKRTNNGQLPTGATAQTWDEQHNTLTVTWGALTAGSVYSSSINAVPSAIATVSDTYQATATTTGFALDGTPLVQTESSTPLTVTGNTIPLELKAAHPGSWASGVGGDKLRVYPGTQSNASYPFFRPVGERTSFTNLQVVTNWGVTSGADLPLPRTWATLGPDLVANLNEKASKTVVQNDDIASIYAYGAWNADTQLQFRASVPATATPGTYSVPYRVVDVTDEAGLVTTVVFSGIFTVVVPVPDPVTMTFTANQGSASVGQGKVFDWTQSVATSVPAGPIQNLTVTAPIPSTVILRGVGGAFGGPSSSNGIKKVEYTTATDLAAATWQTLPLNGGTKGAVTLADPTTITAVRYVITDITQQMTLNYYGMSLTLEAKADVAAGSVIQVGVSDVSYLDPVSGATSLMVGPAFGRSVPVVANSAAAPSLAGGVGDAGYSGSDFGKTFTNGNSLLSKLYVGSDGQNPIELPYLFVISPKGTKATLGSLANCSPYNWLNVNGCTYGIPQTYPQSAYVTGSTTLADGSVLTYAKATSGQLSGGKAGLSVLHAQLQLQLLNALSGQHNVLVGMGSTAQNGLSPSALISGSDTLRSLTDSGSFGSYQAVGSEASAALRGLGITADSAVMGERSFAVSPSTSVGSVTTIKGSEDASGIVQGSGTATARPGGSVSYTVDVSNTGSLDYQNFQFIDVLPSIGDGFTLNPGVPRGSAFDVKLSGNVKVLINGAPCSGAVVEITSSPTPARFDSAGNDVAGDAWTPYTGTAAGAKAIRVTLASGMKFQPGDKITLSFDATVASSAPRDGSTANNTVAYRFQAGAGSWIAAETPAVPVKSSAPAGDTELSGITVLDLAGGSAAQGINGAGVSLQLYKMVSGTPVAVGAPVTPNTDGGVEGVFAFIGLEPNLTYKVKPISTNGNITVADSALDADGFLRYSAVSDATANGSEDTSQYVGSSSFTVGDKVGVTKWIRDLRVPLVAKTTVSGSLQLTDTSITPIVAGAGSAAAPYVTDFTVALMKGGSTIASTTTNAAGAFSLLSIPDLAKGDYTLAISAPSGRDLVASPLNNGAVFSGATLPGEDAEYQLVALHPGTGAAGIALYYTDTAAPVATEPALSGGVTVASLRYNPQSAALAGSDVGTTITGYTWTVLDAAAASVATGTAVAGSDGTQRITLPGSLADGAYTLSVTATDLVGNVSAPAISGYAIDRTAPVLSGETSVTFAKGDEPAPTGSQGWIDLFAVTAQDGGSGLPVSDGITVDASSVDQTVAGTYTVTFTATDAAGNTSTAFEAEYVVAYVADPTIVLGATTAFHELGSATPTDEAAVKTLFGGVTTAASGGASVASVTVSTGDVEYSVLGSYPVVFTVTDSLGYTAEVTGTLTVRDTIAPQISVTTESITYVEGDAQLTDNAAMIAAFGAVATDSGSGIASFSVDAAAVDYNRAGAYAVTFTATDSAGNTATQTVTYTVAFAGSPSVLLGNTPATYEMGDTLPANSAEWVELFEATASTAPGTTLVSLTANSSAVDATTPTAAGYVVRFTATDSYGNTFTADGMLVVADTKAPTATLGTASATHAQREPETPFGVADWLALFAVTAKDTTGGSGINQDGWAVTAGVNFAVAGEYPVEFVATDMAGNVSATVTATLTIQAPPTDAAVSLSVAQDSGVALDPSARSSTTGTFAKLTTADLQAPSARGSVELDNRGGVTYTPARDFSGQETLVVTVTDDLGQTATVTYTLTVVRKGKLITEFLPEYAVPVDGAVSIPVADVQRAVDVVGLSVDEITTPDGFAGTVTLDGDTVKFVTDGTMWHGDESFNVSLKDGLGQVTTVPVSMHVLAPAIALDRVTGYAGTTEVTVTASGLVAGNKYGVELHSTPLVLGSITADAAGSGQLTTSIPADAEVGSHTIVLVNDKQQHRGSLAFDVLPVNDYSTGDKTVVDGMGDSTVDTGALSITGSGVMSVAVWFGLVLLIAGLLALLAVRRREHTADRSGQQEERWG</sequence>
<dbReference type="Proteomes" id="UP000541033">
    <property type="component" value="Unassembled WGS sequence"/>
</dbReference>
<accession>A0A7X5R1A8</accession>
<dbReference type="InterPro" id="IPR000601">
    <property type="entry name" value="PKD_dom"/>
</dbReference>
<feature type="transmembrane region" description="Helical" evidence="2">
    <location>
        <begin position="2048"/>
        <end position="2067"/>
    </location>
</feature>
<keyword evidence="2" id="KW-0472">Membrane</keyword>
<keyword evidence="2" id="KW-1133">Transmembrane helix</keyword>
<gene>
    <name evidence="4" type="ORF">FHX76_001535</name>
</gene>
<feature type="region of interest" description="Disordered" evidence="1">
    <location>
        <begin position="1"/>
        <end position="25"/>
    </location>
</feature>
<evidence type="ECO:0000313" key="4">
    <source>
        <dbReference type="EMBL" id="NIH53667.1"/>
    </source>
</evidence>
<evidence type="ECO:0000313" key="5">
    <source>
        <dbReference type="Proteomes" id="UP000541033"/>
    </source>
</evidence>
<dbReference type="Pfam" id="PF19077">
    <property type="entry name" value="Big_13"/>
    <property type="match status" value="1"/>
</dbReference>
<dbReference type="Gene3D" id="2.60.40.740">
    <property type="match status" value="1"/>
</dbReference>
<dbReference type="InterPro" id="IPR044016">
    <property type="entry name" value="Big_13"/>
</dbReference>
<organism evidence="4 5">
    <name type="scientific">Lysinibacter cavernae</name>
    <dbReference type="NCBI Taxonomy" id="1640652"/>
    <lineage>
        <taxon>Bacteria</taxon>
        <taxon>Bacillati</taxon>
        <taxon>Actinomycetota</taxon>
        <taxon>Actinomycetes</taxon>
        <taxon>Micrococcales</taxon>
        <taxon>Microbacteriaceae</taxon>
        <taxon>Lysinibacter</taxon>
    </lineage>
</organism>
<feature type="domain" description="PKD" evidence="3">
    <location>
        <begin position="1513"/>
        <end position="1563"/>
    </location>
</feature>
<dbReference type="InterPro" id="IPR013783">
    <property type="entry name" value="Ig-like_fold"/>
</dbReference>
<dbReference type="Gene3D" id="2.60.40.10">
    <property type="entry name" value="Immunoglobulins"/>
    <property type="match status" value="4"/>
</dbReference>
<dbReference type="Pfam" id="PF17963">
    <property type="entry name" value="Big_9"/>
    <property type="match status" value="1"/>
</dbReference>
<evidence type="ECO:0000256" key="2">
    <source>
        <dbReference type="SAM" id="Phobius"/>
    </source>
</evidence>
<evidence type="ECO:0000256" key="1">
    <source>
        <dbReference type="SAM" id="MobiDB-lite"/>
    </source>
</evidence>
<proteinExistence type="predicted"/>
<dbReference type="EMBL" id="JAAMOX010000001">
    <property type="protein sequence ID" value="NIH53667.1"/>
    <property type="molecule type" value="Genomic_DNA"/>
</dbReference>
<name>A0A7X5R1A8_9MICO</name>
<evidence type="ECO:0000259" key="3">
    <source>
        <dbReference type="PROSITE" id="PS50093"/>
    </source>
</evidence>
<dbReference type="PROSITE" id="PS50093">
    <property type="entry name" value="PKD"/>
    <property type="match status" value="1"/>
</dbReference>
<dbReference type="Gene3D" id="2.60.40.3440">
    <property type="match status" value="1"/>
</dbReference>
<reference evidence="4 5" key="1">
    <citation type="submission" date="2020-02" db="EMBL/GenBank/DDBJ databases">
        <title>Sequencing the genomes of 1000 actinobacteria strains.</title>
        <authorList>
            <person name="Klenk H.-P."/>
        </authorList>
    </citation>
    <scope>NUCLEOTIDE SEQUENCE [LARGE SCALE GENOMIC DNA]</scope>
    <source>
        <strain evidence="4 5">DSM 27960</strain>
    </source>
</reference>
<comment type="caution">
    <text evidence="4">The sequence shown here is derived from an EMBL/GenBank/DDBJ whole genome shotgun (WGS) entry which is preliminary data.</text>
</comment>
<dbReference type="RefSeq" id="WP_167149471.1">
    <property type="nucleotide sequence ID" value="NZ_JAAMOX010000001.1"/>
</dbReference>
<dbReference type="GO" id="GO:0005975">
    <property type="term" value="P:carbohydrate metabolic process"/>
    <property type="evidence" value="ECO:0007669"/>
    <property type="project" value="UniProtKB-ARBA"/>
</dbReference>
<keyword evidence="2" id="KW-0812">Transmembrane</keyword>
<dbReference type="SUPFAM" id="SSF49478">
    <property type="entry name" value="Cna protein B-type domain"/>
    <property type="match status" value="1"/>
</dbReference>
<keyword evidence="5" id="KW-1185">Reference proteome</keyword>
<protein>
    <submittedName>
        <fullName evidence="4">Putative repeat protein (TIGR01451 family)</fullName>
    </submittedName>
</protein>